<keyword evidence="1" id="KW-0217">Developmental protein</keyword>
<evidence type="ECO:0000313" key="6">
    <source>
        <dbReference type="RefSeq" id="XP_011385403.2"/>
    </source>
</evidence>
<reference evidence="6" key="1">
    <citation type="submission" date="2025-08" db="UniProtKB">
        <authorList>
            <consortium name="RefSeq"/>
        </authorList>
    </citation>
    <scope>IDENTIFICATION</scope>
    <source>
        <tissue evidence="6">Kidney</tissue>
    </source>
</reference>
<dbReference type="GO" id="GO:0071679">
    <property type="term" value="P:commissural neuron axon guidance"/>
    <property type="evidence" value="ECO:0007669"/>
    <property type="project" value="TreeGrafter"/>
</dbReference>
<gene>
    <name evidence="6" type="primary">LOC105311062</name>
</gene>
<dbReference type="GO" id="GO:0005929">
    <property type="term" value="C:cilium"/>
    <property type="evidence" value="ECO:0007669"/>
    <property type="project" value="TreeGrafter"/>
</dbReference>
<evidence type="ECO:0000313" key="5">
    <source>
        <dbReference type="Proteomes" id="UP000515202"/>
    </source>
</evidence>
<dbReference type="InterPro" id="IPR020067">
    <property type="entry name" value="Frizzled_dom"/>
</dbReference>
<feature type="domain" description="FZ" evidence="4">
    <location>
        <begin position="1"/>
        <end position="51"/>
    </location>
</feature>
<accession>A0A6P3RQ84</accession>
<keyword evidence="5" id="KW-1185">Reference proteome</keyword>
<name>A0A6P3RQ84_PTEVA</name>
<dbReference type="OrthoDB" id="10064659at2759"/>
<dbReference type="GO" id="GO:0005113">
    <property type="term" value="F:patched binding"/>
    <property type="evidence" value="ECO:0007669"/>
    <property type="project" value="TreeGrafter"/>
</dbReference>
<dbReference type="GO" id="GO:0007417">
    <property type="term" value="P:central nervous system development"/>
    <property type="evidence" value="ECO:0007669"/>
    <property type="project" value="TreeGrafter"/>
</dbReference>
<sequence length="177" mass="19524">MPKCENDRVELPSRTLCQATRGPCAIVERERGWPDFLRCTPDHFPEGCPNEVQNIKFNSSGQCEAPLVRTDNPKSWYEDVEGCGIQCQNPLFTEAEHLDMHRYIATFGAVTGLCTLFTLVTKDRPAGGGVKGTEGWGQNTQPVKREGARLSVREAGLCGWRGRWAEDDLVGVPGEGS</sequence>
<organism evidence="5 6">
    <name type="scientific">Pteropus vampyrus</name>
    <name type="common">Large flying fox</name>
    <dbReference type="NCBI Taxonomy" id="132908"/>
    <lineage>
        <taxon>Eukaryota</taxon>
        <taxon>Metazoa</taxon>
        <taxon>Chordata</taxon>
        <taxon>Craniata</taxon>
        <taxon>Vertebrata</taxon>
        <taxon>Euteleostomi</taxon>
        <taxon>Mammalia</taxon>
        <taxon>Eutheria</taxon>
        <taxon>Laurasiatheria</taxon>
        <taxon>Chiroptera</taxon>
        <taxon>Yinpterochiroptera</taxon>
        <taxon>Pteropodoidea</taxon>
        <taxon>Pteropodidae</taxon>
        <taxon>Pteropodinae</taxon>
        <taxon>Pteropus</taxon>
    </lineage>
</organism>
<dbReference type="Proteomes" id="UP000515202">
    <property type="component" value="Unplaced"/>
</dbReference>
<dbReference type="GO" id="GO:0005886">
    <property type="term" value="C:plasma membrane"/>
    <property type="evidence" value="ECO:0007669"/>
    <property type="project" value="TreeGrafter"/>
</dbReference>
<dbReference type="RefSeq" id="XP_011385403.2">
    <property type="nucleotide sequence ID" value="XM_011387101.2"/>
</dbReference>
<evidence type="ECO:0000256" key="2">
    <source>
        <dbReference type="ARBA" id="ARBA00023157"/>
    </source>
</evidence>
<evidence type="ECO:0000259" key="4">
    <source>
        <dbReference type="PROSITE" id="PS50038"/>
    </source>
</evidence>
<dbReference type="SUPFAM" id="SSF63501">
    <property type="entry name" value="Frizzled cysteine-rich domain"/>
    <property type="match status" value="1"/>
</dbReference>
<dbReference type="InterPro" id="IPR036790">
    <property type="entry name" value="Frizzled_dom_sf"/>
</dbReference>
<dbReference type="PANTHER" id="PTHR11309">
    <property type="entry name" value="FRIZZLED"/>
    <property type="match status" value="1"/>
</dbReference>
<proteinExistence type="predicted"/>
<dbReference type="GO" id="GO:0007389">
    <property type="term" value="P:pattern specification process"/>
    <property type="evidence" value="ECO:0007669"/>
    <property type="project" value="TreeGrafter"/>
</dbReference>
<protein>
    <submittedName>
        <fullName evidence="6">Smoothened homolog</fullName>
    </submittedName>
</protein>
<evidence type="ECO:0000256" key="1">
    <source>
        <dbReference type="ARBA" id="ARBA00022473"/>
    </source>
</evidence>
<dbReference type="AlphaFoldDB" id="A0A6P3RQ84"/>
<dbReference type="Gene3D" id="1.20.1070.10">
    <property type="entry name" value="Rhodopsin 7-helix transmembrane proteins"/>
    <property type="match status" value="1"/>
</dbReference>
<comment type="caution">
    <text evidence="3">Lacks conserved residue(s) required for the propagation of feature annotation.</text>
</comment>
<dbReference type="KEGG" id="pvp:105311062"/>
<dbReference type="PROSITE" id="PS50038">
    <property type="entry name" value="FZ"/>
    <property type="match status" value="1"/>
</dbReference>
<keyword evidence="2" id="KW-1015">Disulfide bond</keyword>
<dbReference type="PANTHER" id="PTHR11309:SF35">
    <property type="entry name" value="PROTEIN SMOOTHENED"/>
    <property type="match status" value="1"/>
</dbReference>
<dbReference type="Gene3D" id="1.10.2000.10">
    <property type="entry name" value="Frizzled cysteine-rich domain"/>
    <property type="match status" value="1"/>
</dbReference>
<dbReference type="InterPro" id="IPR015526">
    <property type="entry name" value="Frizzled/SFRP"/>
</dbReference>
<dbReference type="GO" id="GO:0030425">
    <property type="term" value="C:dendrite"/>
    <property type="evidence" value="ECO:0007669"/>
    <property type="project" value="TreeGrafter"/>
</dbReference>
<dbReference type="GeneID" id="105311062"/>
<evidence type="ECO:0000256" key="3">
    <source>
        <dbReference type="PROSITE-ProRule" id="PRU00090"/>
    </source>
</evidence>
<dbReference type="GO" id="GO:0007224">
    <property type="term" value="P:smoothened signaling pathway"/>
    <property type="evidence" value="ECO:0007669"/>
    <property type="project" value="TreeGrafter"/>
</dbReference>